<evidence type="ECO:0000256" key="6">
    <source>
        <dbReference type="ARBA" id="ARBA00022692"/>
    </source>
</evidence>
<keyword evidence="8" id="KW-0378">Hydrolase</keyword>
<feature type="transmembrane region" description="Helical" evidence="13">
    <location>
        <begin position="495"/>
        <end position="512"/>
    </location>
</feature>
<gene>
    <name evidence="15" type="ORF">C9374_000702</name>
</gene>
<dbReference type="PANTHER" id="PTHR12000:SF42">
    <property type="entry name" value="LEGUMAIN"/>
    <property type="match status" value="1"/>
</dbReference>
<dbReference type="GeneID" id="68093164"/>
<protein>
    <recommendedName>
        <fullName evidence="4">legumain</fullName>
        <ecNumber evidence="4">3.4.22.34</ecNumber>
    </recommendedName>
</protein>
<evidence type="ECO:0000313" key="16">
    <source>
        <dbReference type="Proteomes" id="UP000816034"/>
    </source>
</evidence>
<keyword evidence="7" id="KW-0732">Signal</keyword>
<evidence type="ECO:0000259" key="14">
    <source>
        <dbReference type="Pfam" id="PF20985"/>
    </source>
</evidence>
<dbReference type="GO" id="GO:0016020">
    <property type="term" value="C:membrane"/>
    <property type="evidence" value="ECO:0007669"/>
    <property type="project" value="UniProtKB-SubCell"/>
</dbReference>
<comment type="similarity">
    <text evidence="3">Belongs to the peptidase C13 family.</text>
</comment>
<dbReference type="Pfam" id="PF09801">
    <property type="entry name" value="SYS1"/>
    <property type="match status" value="1"/>
</dbReference>
<evidence type="ECO:0000256" key="4">
    <source>
        <dbReference type="ARBA" id="ARBA00012628"/>
    </source>
</evidence>
<feature type="domain" description="Legumain prodomain" evidence="14">
    <location>
        <begin position="394"/>
        <end position="440"/>
    </location>
</feature>
<dbReference type="InterPro" id="IPR001096">
    <property type="entry name" value="Peptidase_C13"/>
</dbReference>
<comment type="caution">
    <text evidence="15">The sequence shown here is derived from an EMBL/GenBank/DDBJ whole genome shotgun (WGS) entry which is preliminary data.</text>
</comment>
<keyword evidence="6 13" id="KW-0812">Transmembrane</keyword>
<keyword evidence="10 13" id="KW-1133">Transmembrane helix</keyword>
<feature type="transmembrane region" description="Helical" evidence="13">
    <location>
        <begin position="524"/>
        <end position="550"/>
    </location>
</feature>
<dbReference type="Pfam" id="PF20985">
    <property type="entry name" value="Legum_prodom"/>
    <property type="match status" value="1"/>
</dbReference>
<dbReference type="PRINTS" id="PR00776">
    <property type="entry name" value="HEMOGLOBNASE"/>
</dbReference>
<proteinExistence type="inferred from homology"/>
<dbReference type="GO" id="GO:0051603">
    <property type="term" value="P:proteolysis involved in protein catabolic process"/>
    <property type="evidence" value="ECO:0007669"/>
    <property type="project" value="TreeGrafter"/>
</dbReference>
<dbReference type="AlphaFoldDB" id="A0AA88KNG7"/>
<dbReference type="PANTHER" id="PTHR12000">
    <property type="entry name" value="HEMOGLOBINASE FAMILY MEMBER"/>
    <property type="match status" value="1"/>
</dbReference>
<dbReference type="InterPro" id="IPR046427">
    <property type="entry name" value="Legumain_prodom_sf"/>
</dbReference>
<dbReference type="GO" id="GO:0006624">
    <property type="term" value="P:vacuolar protein processing"/>
    <property type="evidence" value="ECO:0007669"/>
    <property type="project" value="TreeGrafter"/>
</dbReference>
<keyword evidence="11 13" id="KW-0472">Membrane</keyword>
<evidence type="ECO:0000256" key="12">
    <source>
        <dbReference type="SAM" id="MobiDB-lite"/>
    </source>
</evidence>
<dbReference type="InterPro" id="IPR019185">
    <property type="entry name" value="Integral_membrane_SYS1-rel"/>
</dbReference>
<keyword evidence="5" id="KW-0645">Protease</keyword>
<feature type="region of interest" description="Disordered" evidence="12">
    <location>
        <begin position="617"/>
        <end position="680"/>
    </location>
</feature>
<feature type="compositionally biased region" description="Low complexity" evidence="12">
    <location>
        <begin position="617"/>
        <end position="645"/>
    </location>
</feature>
<evidence type="ECO:0000256" key="11">
    <source>
        <dbReference type="ARBA" id="ARBA00023136"/>
    </source>
</evidence>
<keyword evidence="9" id="KW-0788">Thiol protease</keyword>
<name>A0AA88KNG7_NAELO</name>
<evidence type="ECO:0000313" key="15">
    <source>
        <dbReference type="EMBL" id="KAG2388538.1"/>
    </source>
</evidence>
<dbReference type="EMBL" id="PYSW02000010">
    <property type="protein sequence ID" value="KAG2388538.1"/>
    <property type="molecule type" value="Genomic_DNA"/>
</dbReference>
<reference evidence="15 16" key="1">
    <citation type="journal article" date="2018" name="BMC Genomics">
        <title>The genome of Naegleria lovaniensis, the basis for a comparative approach to unravel pathogenicity factors of the human pathogenic amoeba N. fowleri.</title>
        <authorList>
            <person name="Liechti N."/>
            <person name="Schurch N."/>
            <person name="Bruggmann R."/>
            <person name="Wittwer M."/>
        </authorList>
    </citation>
    <scope>NUCLEOTIDE SEQUENCE [LARGE SCALE GENOMIC DNA]</scope>
    <source>
        <strain evidence="15 16">ATCC 30569</strain>
    </source>
</reference>
<accession>A0AA88KNG7</accession>
<keyword evidence="16" id="KW-1185">Reference proteome</keyword>
<feature type="compositionally biased region" description="Acidic residues" evidence="12">
    <location>
        <begin position="648"/>
        <end position="657"/>
    </location>
</feature>
<dbReference type="InterPro" id="IPR048501">
    <property type="entry name" value="Legum_prodom"/>
</dbReference>
<comment type="catalytic activity">
    <reaction evidence="1">
        <text>Hydrolysis of proteins and small molecule substrates at -Asn-|-Xaa- bonds.</text>
        <dbReference type="EC" id="3.4.22.34"/>
    </reaction>
</comment>
<dbReference type="GO" id="GO:0004197">
    <property type="term" value="F:cysteine-type endopeptidase activity"/>
    <property type="evidence" value="ECO:0007669"/>
    <property type="project" value="UniProtKB-EC"/>
</dbReference>
<evidence type="ECO:0000256" key="2">
    <source>
        <dbReference type="ARBA" id="ARBA00004141"/>
    </source>
</evidence>
<feature type="transmembrane region" description="Helical" evidence="13">
    <location>
        <begin position="562"/>
        <end position="580"/>
    </location>
</feature>
<evidence type="ECO:0000256" key="5">
    <source>
        <dbReference type="ARBA" id="ARBA00022670"/>
    </source>
</evidence>
<evidence type="ECO:0000256" key="10">
    <source>
        <dbReference type="ARBA" id="ARBA00022989"/>
    </source>
</evidence>
<dbReference type="EC" id="3.4.22.34" evidence="4"/>
<dbReference type="Pfam" id="PF01650">
    <property type="entry name" value="Peptidase_C13"/>
    <property type="match status" value="1"/>
</dbReference>
<comment type="subcellular location">
    <subcellularLocation>
        <location evidence="2">Membrane</location>
        <topology evidence="2">Multi-pass membrane protein</topology>
    </subcellularLocation>
</comment>
<dbReference type="RefSeq" id="XP_044552530.1">
    <property type="nucleotide sequence ID" value="XM_044696945.1"/>
</dbReference>
<dbReference type="GO" id="GO:0005773">
    <property type="term" value="C:vacuole"/>
    <property type="evidence" value="ECO:0007669"/>
    <property type="project" value="GOC"/>
</dbReference>
<dbReference type="Gene3D" id="3.40.50.1460">
    <property type="match status" value="1"/>
</dbReference>
<evidence type="ECO:0000256" key="13">
    <source>
        <dbReference type="SAM" id="Phobius"/>
    </source>
</evidence>
<dbReference type="Proteomes" id="UP000816034">
    <property type="component" value="Unassembled WGS sequence"/>
</dbReference>
<evidence type="ECO:0000256" key="7">
    <source>
        <dbReference type="ARBA" id="ARBA00022729"/>
    </source>
</evidence>
<evidence type="ECO:0000256" key="1">
    <source>
        <dbReference type="ARBA" id="ARBA00000810"/>
    </source>
</evidence>
<dbReference type="Gene3D" id="1.10.132.130">
    <property type="match status" value="1"/>
</dbReference>
<organism evidence="15 16">
    <name type="scientific">Naegleria lovaniensis</name>
    <name type="common">Amoeba</name>
    <dbReference type="NCBI Taxonomy" id="51637"/>
    <lineage>
        <taxon>Eukaryota</taxon>
        <taxon>Discoba</taxon>
        <taxon>Heterolobosea</taxon>
        <taxon>Tetramitia</taxon>
        <taxon>Eutetramitia</taxon>
        <taxon>Vahlkampfiidae</taxon>
        <taxon>Naegleria</taxon>
    </lineage>
</organism>
<evidence type="ECO:0000256" key="9">
    <source>
        <dbReference type="ARBA" id="ARBA00022807"/>
    </source>
</evidence>
<feature type="transmembrane region" description="Helical" evidence="13">
    <location>
        <begin position="468"/>
        <end position="488"/>
    </location>
</feature>
<evidence type="ECO:0000256" key="8">
    <source>
        <dbReference type="ARBA" id="ARBA00022801"/>
    </source>
</evidence>
<dbReference type="FunFam" id="3.40.50.1460:FF:000006">
    <property type="entry name" value="Legumain"/>
    <property type="match status" value="1"/>
</dbReference>
<evidence type="ECO:0000256" key="3">
    <source>
        <dbReference type="ARBA" id="ARBA00009941"/>
    </source>
</evidence>
<sequence length="680" mass="78026">MMDLWSSMVLAHASLNLLSRLNLERPSENWVILVAGSNGYYNYRHQADICHAYKIVTEKGKIPKSNIITFMYDDIAYNKENPHPGVIINEYNGTNVYIGKEAIDYRGNDVTPQNFLSVLRGEPMSVGSGKTLKSGPNDKIFIYFSDHGATNVLAFPGFSLLHSSDLYEALQFMYQNKRYSQLVFYVEACESGSMFNQILSSSLNIYAETASTPFESSYACDYSNEFAAYLNDCYSINWMNDSDISDIRVETVGIQFEKVRKDTTTSRVCRYGDFVIEKEPLINFQGNNSIKMTSQATPQQKTQQTFGISRQPMDSRKVYEDYLQRKLRSLMSSSSTASLSEKLHLLTLIEEYRQSMKKTDRIFQHLSDLYPLDKFRNRRLWMQAQRDDEETSCRSQALAANPLCMKLFVQLYEKRCGLFDEYSLKYISYFSDLCLQAATSDSGSADNDAFRFVKKMYNSLDETLKRKMFQVSLGRSITDAWLIILQIVLIQSVNYFLLILLCVAFCLPFGFVPTLEQLFSYKAISVFSLFGWINIVIWLLDGFIGGFLLFMIVRRSKKCMDFTITFHVIHLLLCIIYKAFPVYWEWYVCVILHSIIMTLVGEFSCYWREQREINLPSMNRSSSSSSRTSNSLTSSSTTSSALPSRDVQDDDDDEESAIGDPQIAERTAFLSNTTKEEKAH</sequence>